<keyword evidence="1" id="KW-0175">Coiled coil</keyword>
<protein>
    <submittedName>
        <fullName evidence="2">Uncharacterized protein</fullName>
    </submittedName>
</protein>
<proteinExistence type="predicted"/>
<dbReference type="EMBL" id="CP034791">
    <property type="protein sequence ID" value="AZT90292.1"/>
    <property type="molecule type" value="Genomic_DNA"/>
</dbReference>
<dbReference type="AlphaFoldDB" id="A0A3T0D5U8"/>
<reference evidence="2 3" key="1">
    <citation type="submission" date="2018-12" db="EMBL/GenBank/DDBJ databases">
        <title>Genome sequence from the cellulolytic species, Caldicellulosiruptor changbaiensis.</title>
        <authorList>
            <person name="Blumer-Schuette S.E."/>
            <person name="Mendoza C."/>
        </authorList>
    </citation>
    <scope>NUCLEOTIDE SEQUENCE [LARGE SCALE GENOMIC DNA]</scope>
    <source>
        <strain evidence="2 3">CBS-Z</strain>
    </source>
</reference>
<keyword evidence="3" id="KW-1185">Reference proteome</keyword>
<feature type="coiled-coil region" evidence="1">
    <location>
        <begin position="19"/>
        <end position="64"/>
    </location>
</feature>
<sequence>MILPTSFFGYSKVEVRAYIEKLNEDFKNQSYKLENQKELLIKENERLKKEIERLSLQLSSVHVKDISCYQRFVDEYFFNEWKEYYSKKASEVEAEYSKSLEELEKIKENTLNHILYIKKQKEKTIKKLKETVDDIESLLNNEEELSLRKLRRDFYVDGNLILPSGIIINHEVIENMKERGFLIEFLKHLAKEDEDI</sequence>
<dbReference type="RefSeq" id="WP_039763929.1">
    <property type="nucleotide sequence ID" value="NZ_CP034791.1"/>
</dbReference>
<gene>
    <name evidence="2" type="ORF">ELD05_06345</name>
</gene>
<organism evidence="2 3">
    <name type="scientific">Caldicellulosiruptor changbaiensis</name>
    <dbReference type="NCBI Taxonomy" id="1222016"/>
    <lineage>
        <taxon>Bacteria</taxon>
        <taxon>Bacillati</taxon>
        <taxon>Bacillota</taxon>
        <taxon>Bacillota incertae sedis</taxon>
        <taxon>Caldicellulosiruptorales</taxon>
        <taxon>Caldicellulosiruptoraceae</taxon>
        <taxon>Caldicellulosiruptor</taxon>
    </lineage>
</organism>
<evidence type="ECO:0000313" key="2">
    <source>
        <dbReference type="EMBL" id="AZT90292.1"/>
    </source>
</evidence>
<dbReference type="Proteomes" id="UP000282930">
    <property type="component" value="Chromosome"/>
</dbReference>
<feature type="coiled-coil region" evidence="1">
    <location>
        <begin position="89"/>
        <end position="148"/>
    </location>
</feature>
<name>A0A3T0D5U8_9FIRM</name>
<evidence type="ECO:0000313" key="3">
    <source>
        <dbReference type="Proteomes" id="UP000282930"/>
    </source>
</evidence>
<accession>A0A3T0D5U8</accession>
<evidence type="ECO:0000256" key="1">
    <source>
        <dbReference type="SAM" id="Coils"/>
    </source>
</evidence>
<dbReference type="KEGG" id="ccha:ELD05_06345"/>